<dbReference type="OrthoDB" id="1056775at2"/>
<evidence type="ECO:0000259" key="6">
    <source>
        <dbReference type="Pfam" id="PF08281"/>
    </source>
</evidence>
<dbReference type="SUPFAM" id="SSF88659">
    <property type="entry name" value="Sigma3 and sigma4 domains of RNA polymerase sigma factors"/>
    <property type="match status" value="1"/>
</dbReference>
<dbReference type="SUPFAM" id="SSF88946">
    <property type="entry name" value="Sigma2 domain of RNA polymerase sigma factors"/>
    <property type="match status" value="1"/>
</dbReference>
<dbReference type="EMBL" id="AEEI01000036">
    <property type="protein sequence ID" value="EFM01942.1"/>
    <property type="molecule type" value="Genomic_DNA"/>
</dbReference>
<keyword evidence="8" id="KW-1185">Reference proteome</keyword>
<reference evidence="7" key="1">
    <citation type="submission" date="2010-07" db="EMBL/GenBank/DDBJ databases">
        <authorList>
            <person name="Muzny D."/>
            <person name="Qin X."/>
            <person name="Deng J."/>
            <person name="Jiang H."/>
            <person name="Liu Y."/>
            <person name="Qu J."/>
            <person name="Song X.-Z."/>
            <person name="Zhang L."/>
            <person name="Thornton R."/>
            <person name="Coyle M."/>
            <person name="Francisco L."/>
            <person name="Jackson L."/>
            <person name="Javaid M."/>
            <person name="Korchina V."/>
            <person name="Kovar C."/>
            <person name="Mata R."/>
            <person name="Mathew T."/>
            <person name="Ngo R."/>
            <person name="Nguyen L."/>
            <person name="Nguyen N."/>
            <person name="Okwuonu G."/>
            <person name="Ongeri F."/>
            <person name="Pham C."/>
            <person name="Simmons D."/>
            <person name="Wilczek-Boney K."/>
            <person name="Hale W."/>
            <person name="Jakkamsetti A."/>
            <person name="Pham P."/>
            <person name="Ruth R."/>
            <person name="San Lucas F."/>
            <person name="Warren J."/>
            <person name="Zhang J."/>
            <person name="Zhao Z."/>
            <person name="Zhou C."/>
            <person name="Zhu D."/>
            <person name="Lee S."/>
            <person name="Bess C."/>
            <person name="Blankenburg K."/>
            <person name="Forbes L."/>
            <person name="Fu Q."/>
            <person name="Gubbala S."/>
            <person name="Hirani K."/>
            <person name="Jayaseelan J.C."/>
            <person name="Lara F."/>
            <person name="Munidasa M."/>
            <person name="Palculict T."/>
            <person name="Patil S."/>
            <person name="Pu L.-L."/>
            <person name="Saada N."/>
            <person name="Tang L."/>
            <person name="Weissenberger G."/>
            <person name="Zhu Y."/>
            <person name="Hemphill L."/>
            <person name="Shang Y."/>
            <person name="Youmans B."/>
            <person name="Ayvaz T."/>
            <person name="Ross M."/>
            <person name="Santibanez J."/>
            <person name="Aqrawi P."/>
            <person name="Gross S."/>
            <person name="Joshi V."/>
            <person name="Fowler G."/>
            <person name="Nazareth L."/>
            <person name="Reid J."/>
            <person name="Worley K."/>
            <person name="Petrosino J."/>
            <person name="Highlander S."/>
            <person name="Gibbs R."/>
        </authorList>
    </citation>
    <scope>NUCLEOTIDE SEQUENCE [LARGE SCALE GENOMIC DNA]</scope>
    <source>
        <strain evidence="7">DSM 16973</strain>
    </source>
</reference>
<dbReference type="HOGENOM" id="CLU_047691_3_2_10"/>
<keyword evidence="4" id="KW-0804">Transcription</keyword>
<evidence type="ECO:0000313" key="7">
    <source>
        <dbReference type="EMBL" id="EFM01942.1"/>
    </source>
</evidence>
<dbReference type="Gene3D" id="1.10.1740.10">
    <property type="match status" value="1"/>
</dbReference>
<keyword evidence="3" id="KW-0731">Sigma factor</keyword>
<name>E0NSJ0_9BACT</name>
<dbReference type="InterPro" id="IPR039425">
    <property type="entry name" value="RNA_pol_sigma-70-like"/>
</dbReference>
<dbReference type="CDD" id="cd06171">
    <property type="entry name" value="Sigma70_r4"/>
    <property type="match status" value="1"/>
</dbReference>
<dbReference type="Proteomes" id="UP000004394">
    <property type="component" value="Unassembled WGS sequence"/>
</dbReference>
<proteinExistence type="inferred from homology"/>
<keyword evidence="2" id="KW-0805">Transcription regulation</keyword>
<feature type="domain" description="RNA polymerase sigma-70 region 2" evidence="5">
    <location>
        <begin position="28"/>
        <end position="95"/>
    </location>
</feature>
<evidence type="ECO:0000256" key="3">
    <source>
        <dbReference type="ARBA" id="ARBA00023082"/>
    </source>
</evidence>
<dbReference type="InterPro" id="IPR013249">
    <property type="entry name" value="RNA_pol_sigma70_r4_t2"/>
</dbReference>
<evidence type="ECO:0000256" key="2">
    <source>
        <dbReference type="ARBA" id="ARBA00023015"/>
    </source>
</evidence>
<evidence type="ECO:0000259" key="5">
    <source>
        <dbReference type="Pfam" id="PF04542"/>
    </source>
</evidence>
<dbReference type="PANTHER" id="PTHR43133:SF46">
    <property type="entry name" value="RNA POLYMERASE SIGMA-70 FACTOR ECF SUBFAMILY"/>
    <property type="match status" value="1"/>
</dbReference>
<dbReference type="InterPro" id="IPR013324">
    <property type="entry name" value="RNA_pol_sigma_r3/r4-like"/>
</dbReference>
<dbReference type="Pfam" id="PF04542">
    <property type="entry name" value="Sigma70_r2"/>
    <property type="match status" value="1"/>
</dbReference>
<comment type="similarity">
    <text evidence="1">Belongs to the sigma-70 factor family. ECF subfamily.</text>
</comment>
<dbReference type="PANTHER" id="PTHR43133">
    <property type="entry name" value="RNA POLYMERASE ECF-TYPE SIGMA FACTO"/>
    <property type="match status" value="1"/>
</dbReference>
<comment type="caution">
    <text evidence="7">The sequence shown here is derived from an EMBL/GenBank/DDBJ whole genome shotgun (WGS) entry which is preliminary data.</text>
</comment>
<dbReference type="eggNOG" id="COG1595">
    <property type="taxonomic scope" value="Bacteria"/>
</dbReference>
<dbReference type="NCBIfam" id="TIGR02937">
    <property type="entry name" value="sigma70-ECF"/>
    <property type="match status" value="1"/>
</dbReference>
<protein>
    <submittedName>
        <fullName evidence="7">Sigma-70 region 2</fullName>
    </submittedName>
</protein>
<accession>E0NSJ0</accession>
<dbReference type="GO" id="GO:0006352">
    <property type="term" value="P:DNA-templated transcription initiation"/>
    <property type="evidence" value="ECO:0007669"/>
    <property type="project" value="InterPro"/>
</dbReference>
<dbReference type="RefSeq" id="WP_006949129.1">
    <property type="nucleotide sequence ID" value="NZ_BAJI01000019.1"/>
</dbReference>
<dbReference type="STRING" id="862515.HMPREF0658_1141"/>
<dbReference type="InterPro" id="IPR013325">
    <property type="entry name" value="RNA_pol_sigma_r2"/>
</dbReference>
<dbReference type="InterPro" id="IPR014284">
    <property type="entry name" value="RNA_pol_sigma-70_dom"/>
</dbReference>
<dbReference type="GO" id="GO:0016987">
    <property type="term" value="F:sigma factor activity"/>
    <property type="evidence" value="ECO:0007669"/>
    <property type="project" value="UniProtKB-KW"/>
</dbReference>
<feature type="domain" description="RNA polymerase sigma factor 70 region 4 type 2" evidence="6">
    <location>
        <begin position="124"/>
        <end position="173"/>
    </location>
</feature>
<sequence length="209" mass="23976">MRFTIGDREKQLIKHLHSGERTAMKEFYSLYAGYLSAVGSRYISDDNDLKDVLQDSFLKIFTHIGDFHYQGQGSLKAWAARIVVNVAITFLRQRRHDDLLPAENMAVGEMETDDPPIDDIPPEVIHQLVRELPEGYRAVFNLYVFEQKSHREIAQILGIKQDSSASQLHRAKNLLARKIEQYRAEHADPLSPSEYTLHTITQPSTLSKQ</sequence>
<gene>
    <name evidence="7" type="ORF">HMPREF0658_1141</name>
</gene>
<evidence type="ECO:0000256" key="4">
    <source>
        <dbReference type="ARBA" id="ARBA00023163"/>
    </source>
</evidence>
<dbReference type="Pfam" id="PF08281">
    <property type="entry name" value="Sigma70_r4_2"/>
    <property type="match status" value="1"/>
</dbReference>
<evidence type="ECO:0000313" key="8">
    <source>
        <dbReference type="Proteomes" id="UP000004394"/>
    </source>
</evidence>
<dbReference type="Gene3D" id="1.10.10.10">
    <property type="entry name" value="Winged helix-like DNA-binding domain superfamily/Winged helix DNA-binding domain"/>
    <property type="match status" value="1"/>
</dbReference>
<dbReference type="GO" id="GO:0003677">
    <property type="term" value="F:DNA binding"/>
    <property type="evidence" value="ECO:0007669"/>
    <property type="project" value="InterPro"/>
</dbReference>
<dbReference type="AlphaFoldDB" id="E0NSJ0"/>
<dbReference type="BioCyc" id="PMAR862515-HMP:GMOO-1159-MONOMER"/>
<dbReference type="InterPro" id="IPR007627">
    <property type="entry name" value="RNA_pol_sigma70_r2"/>
</dbReference>
<dbReference type="InterPro" id="IPR036388">
    <property type="entry name" value="WH-like_DNA-bd_sf"/>
</dbReference>
<organism evidence="7 8">
    <name type="scientific">Hoylesella marshii DSM 16973 = JCM 13450</name>
    <dbReference type="NCBI Taxonomy" id="862515"/>
    <lineage>
        <taxon>Bacteria</taxon>
        <taxon>Pseudomonadati</taxon>
        <taxon>Bacteroidota</taxon>
        <taxon>Bacteroidia</taxon>
        <taxon>Bacteroidales</taxon>
        <taxon>Prevotellaceae</taxon>
        <taxon>Hoylesella</taxon>
    </lineage>
</organism>
<evidence type="ECO:0000256" key="1">
    <source>
        <dbReference type="ARBA" id="ARBA00010641"/>
    </source>
</evidence>